<evidence type="ECO:0000259" key="15">
    <source>
        <dbReference type="Pfam" id="PF09317"/>
    </source>
</evidence>
<keyword evidence="12" id="KW-0812">Transmembrane</keyword>
<dbReference type="GO" id="GO:0004466">
    <property type="term" value="F:long-chain fatty acyl-CoA dehydrogenase activity"/>
    <property type="evidence" value="ECO:0007669"/>
    <property type="project" value="UniProtKB-EC"/>
</dbReference>
<keyword evidence="12" id="KW-0472">Membrane</keyword>
<comment type="similarity">
    <text evidence="3">Belongs to the acyl-CoA dehydrogenase family.</text>
</comment>
<feature type="domain" description="Acyl-CoA dehydrogenase C-terminal bacterial-type" evidence="15">
    <location>
        <begin position="518"/>
        <end position="801"/>
    </location>
</feature>
<dbReference type="GO" id="GO:0050660">
    <property type="term" value="F:flavin adenine dinucleotide binding"/>
    <property type="evidence" value="ECO:0007669"/>
    <property type="project" value="InterPro"/>
</dbReference>
<dbReference type="SUPFAM" id="SSF56645">
    <property type="entry name" value="Acyl-CoA dehydrogenase NM domain-like"/>
    <property type="match status" value="1"/>
</dbReference>
<evidence type="ECO:0000313" key="16">
    <source>
        <dbReference type="EMBL" id="QNK02702.1"/>
    </source>
</evidence>
<dbReference type="InterPro" id="IPR046373">
    <property type="entry name" value="Acyl-CoA_Oxase/DH_mid-dom_sf"/>
</dbReference>
<evidence type="ECO:0000256" key="7">
    <source>
        <dbReference type="ARBA" id="ARBA00022630"/>
    </source>
</evidence>
<evidence type="ECO:0000256" key="6">
    <source>
        <dbReference type="ARBA" id="ARBA00020144"/>
    </source>
</evidence>
<keyword evidence="7" id="KW-0285">Flavoprotein</keyword>
<dbReference type="PANTHER" id="PTHR48083:SF18">
    <property type="entry name" value="ACYL-COENZYME A DEHYDROGENASE"/>
    <property type="match status" value="1"/>
</dbReference>
<dbReference type="InterPro" id="IPR013786">
    <property type="entry name" value="AcylCoA_DH/ox_N"/>
</dbReference>
<dbReference type="GO" id="GO:0033539">
    <property type="term" value="P:fatty acid beta-oxidation using acyl-CoA dehydrogenase"/>
    <property type="evidence" value="ECO:0007669"/>
    <property type="project" value="InterPro"/>
</dbReference>
<keyword evidence="8" id="KW-0274">FAD</keyword>
<dbReference type="Pfam" id="PF02771">
    <property type="entry name" value="Acyl-CoA_dh_N"/>
    <property type="match status" value="1"/>
</dbReference>
<gene>
    <name evidence="16" type="ORF">H8F01_06100</name>
</gene>
<feature type="transmembrane region" description="Helical" evidence="12">
    <location>
        <begin position="28"/>
        <end position="60"/>
    </location>
</feature>
<name>A0A7G8Q7E4_9GAMM</name>
<comment type="cofactor">
    <cofactor evidence="1">
        <name>FAD</name>
        <dbReference type="ChEBI" id="CHEBI:57692"/>
    </cofactor>
</comment>
<dbReference type="FunFam" id="1.20.140.10:FF:000009">
    <property type="entry name" value="Acyl-CoA dehydrogenase"/>
    <property type="match status" value="1"/>
</dbReference>
<evidence type="ECO:0000259" key="14">
    <source>
        <dbReference type="Pfam" id="PF02771"/>
    </source>
</evidence>
<comment type="catalytic activity">
    <reaction evidence="11">
        <text>a long-chain 2,3-saturated fatty acyl-CoA + oxidized [electron-transfer flavoprotein] + H(+) = a long-chain (2E)-enoyl-CoA + reduced [electron-transfer flavoprotein]</text>
        <dbReference type="Rhea" id="RHEA:17721"/>
        <dbReference type="Rhea" id="RHEA-COMP:10685"/>
        <dbReference type="Rhea" id="RHEA-COMP:10686"/>
        <dbReference type="ChEBI" id="CHEBI:15378"/>
        <dbReference type="ChEBI" id="CHEBI:57692"/>
        <dbReference type="ChEBI" id="CHEBI:58307"/>
        <dbReference type="ChEBI" id="CHEBI:83721"/>
        <dbReference type="ChEBI" id="CHEBI:83727"/>
        <dbReference type="EC" id="1.3.8.8"/>
    </reaction>
</comment>
<dbReference type="InterPro" id="IPR015396">
    <property type="entry name" value="FadE_C"/>
</dbReference>
<dbReference type="Pfam" id="PF00441">
    <property type="entry name" value="Acyl-CoA_dh_1"/>
    <property type="match status" value="1"/>
</dbReference>
<comment type="catalytic activity">
    <reaction evidence="10">
        <text>a medium-chain 2,3-saturated fatty acyl-CoA + oxidized [electron-transfer flavoprotein] + H(+) = a medium-chain (2E)-enoyl-CoA + reduced [electron-transfer flavoprotein]</text>
        <dbReference type="Rhea" id="RHEA:14477"/>
        <dbReference type="Rhea" id="RHEA-COMP:10685"/>
        <dbReference type="Rhea" id="RHEA-COMP:10686"/>
        <dbReference type="ChEBI" id="CHEBI:15378"/>
        <dbReference type="ChEBI" id="CHEBI:57692"/>
        <dbReference type="ChEBI" id="CHEBI:58307"/>
        <dbReference type="ChEBI" id="CHEBI:83723"/>
        <dbReference type="ChEBI" id="CHEBI:83726"/>
        <dbReference type="EC" id="1.3.8.7"/>
    </reaction>
</comment>
<dbReference type="GO" id="GO:0070991">
    <property type="term" value="F:medium-chain fatty acyl-CoA dehydrogenase activity"/>
    <property type="evidence" value="ECO:0007669"/>
    <property type="project" value="UniProtKB-EC"/>
</dbReference>
<dbReference type="NCBIfam" id="NF009586">
    <property type="entry name" value="PRK13026.1"/>
    <property type="match status" value="1"/>
</dbReference>
<dbReference type="InterPro" id="IPR009075">
    <property type="entry name" value="AcylCo_DH/oxidase_C"/>
</dbReference>
<evidence type="ECO:0000256" key="4">
    <source>
        <dbReference type="ARBA" id="ARBA00012033"/>
    </source>
</evidence>
<feature type="domain" description="Acyl-CoA dehydrogenase/oxidase N-terminal" evidence="14">
    <location>
        <begin position="144"/>
        <end position="237"/>
    </location>
</feature>
<evidence type="ECO:0000256" key="12">
    <source>
        <dbReference type="SAM" id="Phobius"/>
    </source>
</evidence>
<keyword evidence="17" id="KW-1185">Reference proteome</keyword>
<dbReference type="PANTHER" id="PTHR48083">
    <property type="entry name" value="MEDIUM-CHAIN SPECIFIC ACYL-COA DEHYDROGENASE, MITOCHONDRIAL-RELATED"/>
    <property type="match status" value="1"/>
</dbReference>
<organism evidence="16 17">
    <name type="scientific">Dyella telluris</name>
    <dbReference type="NCBI Taxonomy" id="2763498"/>
    <lineage>
        <taxon>Bacteria</taxon>
        <taxon>Pseudomonadati</taxon>
        <taxon>Pseudomonadota</taxon>
        <taxon>Gammaproteobacteria</taxon>
        <taxon>Lysobacterales</taxon>
        <taxon>Rhodanobacteraceae</taxon>
        <taxon>Dyella</taxon>
    </lineage>
</organism>
<sequence length="823" mass="89176">MSVILTLLAAIIATGACAYHRSSLRTWAIATVAATLVVGLIAGAPWTTFILLVIELAIAVPLLMPAFRRRQISAPLLKMFAKVTPKLSETEQTALEAGTVGFEGELFSGKPDWHELLKQPKPELNVEEQAFMDGPVEELCGMIDDWQITHELADLPPDVWAFIKKHKFFGMIIPKQYGGLGFSALAHSAVLQKLATMSATVASTVAVPNSLGPAELLLHYGSDEQKNHYLPRLAVGEEIPCFALTGPYAGSDATSITDFGIVCKQMVDGVETLGMKLTFDKRYITLAPIATVVGLAFRLYDPDKLLGDKADLGITLALLPRSTPGLEIGRRHFPLNIPFQNGPLHGKDVFVPMSVLIGGPHMAGHGWRMLVECLSVGRAISLPSNATGGVRAAVAATGAYARMRKQFGLSIARFEGVEEALARIGGLTYATAALSRATAAAVDRGEKPAVPSAIAKYHATEWGRTIAGDALDVHGGKGVQLGPKNYAGRAWQGVPIAITVEGANIMTRSLMIFGQGAIRCHPYVLKEMQALSIADYGDRLKTFDRALFGHIGFGISNAVRAFTLGVTGSRIGDTAGDAYVRRYYRKLNRYSAALALCADTFMGVLGGKLKFKEKLSARLGDVLSYLYIASAMLKRYEDTGRPEADRPLLAWAFHECMWRIQTALDGAIRNFPVKPVSWLLRALVFPFGRREVPPSDRLGRRVAAIITAPGEARDRLTEWTYLTPTANNTIGRMNALLPDVIAAEPVERKFGKAQKSGQFTSHDYVGQLTEAMQAGVINAAEFELLKRVREGVFEFISVDDFDPSELGAAVTRADRKKKLADAA</sequence>
<dbReference type="InterPro" id="IPR037069">
    <property type="entry name" value="AcylCoA_DH/ox_N_sf"/>
</dbReference>
<dbReference type="GO" id="GO:0005737">
    <property type="term" value="C:cytoplasm"/>
    <property type="evidence" value="ECO:0007669"/>
    <property type="project" value="TreeGrafter"/>
</dbReference>
<dbReference type="Proteomes" id="UP000515873">
    <property type="component" value="Chromosome"/>
</dbReference>
<reference evidence="16 17" key="1">
    <citation type="submission" date="2020-08" db="EMBL/GenBank/DDBJ databases">
        <title>Dyella sp. G9 isolated from forest soil.</title>
        <authorList>
            <person name="Fu J."/>
            <person name="Qiu L."/>
        </authorList>
    </citation>
    <scope>NUCLEOTIDE SEQUENCE [LARGE SCALE GENOMIC DNA]</scope>
    <source>
        <strain evidence="16 17">G9</strain>
    </source>
</reference>
<evidence type="ECO:0000256" key="8">
    <source>
        <dbReference type="ARBA" id="ARBA00022827"/>
    </source>
</evidence>
<proteinExistence type="inferred from homology"/>
<dbReference type="Gene3D" id="2.40.110.10">
    <property type="entry name" value="Butyryl-CoA Dehydrogenase, subunit A, domain 2"/>
    <property type="match status" value="1"/>
</dbReference>
<dbReference type="EC" id="1.3.8.7" evidence="4"/>
<dbReference type="AlphaFoldDB" id="A0A7G8Q7E4"/>
<evidence type="ECO:0000256" key="9">
    <source>
        <dbReference type="ARBA" id="ARBA00023002"/>
    </source>
</evidence>
<comment type="pathway">
    <text evidence="2">Lipid metabolism; fatty acid beta-oxidation.</text>
</comment>
<dbReference type="Gene3D" id="1.10.540.10">
    <property type="entry name" value="Acyl-CoA dehydrogenase/oxidase, N-terminal domain"/>
    <property type="match status" value="1"/>
</dbReference>
<dbReference type="SUPFAM" id="SSF47203">
    <property type="entry name" value="Acyl-CoA dehydrogenase C-terminal domain-like"/>
    <property type="match status" value="1"/>
</dbReference>
<dbReference type="RefSeq" id="WP_187058133.1">
    <property type="nucleotide sequence ID" value="NZ_CP060412.1"/>
</dbReference>
<keyword evidence="12" id="KW-1133">Transmembrane helix</keyword>
<feature type="domain" description="Acyl-CoA dehydrogenase/oxidase C-terminal" evidence="13">
    <location>
        <begin position="364"/>
        <end position="509"/>
    </location>
</feature>
<dbReference type="EC" id="1.3.8.8" evidence="5"/>
<evidence type="ECO:0000259" key="13">
    <source>
        <dbReference type="Pfam" id="PF00441"/>
    </source>
</evidence>
<accession>A0A7G8Q7E4</accession>
<keyword evidence="9" id="KW-0560">Oxidoreductase</keyword>
<evidence type="ECO:0000256" key="5">
    <source>
        <dbReference type="ARBA" id="ARBA00012040"/>
    </source>
</evidence>
<dbReference type="Pfam" id="PF09317">
    <property type="entry name" value="ACDH_C"/>
    <property type="match status" value="1"/>
</dbReference>
<evidence type="ECO:0000313" key="17">
    <source>
        <dbReference type="Proteomes" id="UP000515873"/>
    </source>
</evidence>
<dbReference type="UniPathway" id="UPA00659"/>
<dbReference type="EMBL" id="CP060412">
    <property type="protein sequence ID" value="QNK02702.1"/>
    <property type="molecule type" value="Genomic_DNA"/>
</dbReference>
<dbReference type="InterPro" id="IPR009100">
    <property type="entry name" value="AcylCoA_DH/oxidase_NM_dom_sf"/>
</dbReference>
<dbReference type="FunFam" id="1.10.540.10:FF:000004">
    <property type="entry name" value="Acyl-CoA dehydrogenase"/>
    <property type="match status" value="1"/>
</dbReference>
<evidence type="ECO:0000256" key="3">
    <source>
        <dbReference type="ARBA" id="ARBA00009347"/>
    </source>
</evidence>
<evidence type="ECO:0000256" key="10">
    <source>
        <dbReference type="ARBA" id="ARBA00047882"/>
    </source>
</evidence>
<protein>
    <recommendedName>
        <fullName evidence="6">Acyl-coenzyme A dehydrogenase</fullName>
        <ecNumber evidence="4">1.3.8.7</ecNumber>
        <ecNumber evidence="5">1.3.8.8</ecNumber>
    </recommendedName>
</protein>
<dbReference type="Gene3D" id="1.20.140.10">
    <property type="entry name" value="Butyryl-CoA Dehydrogenase, subunit A, domain 3"/>
    <property type="match status" value="1"/>
</dbReference>
<evidence type="ECO:0000256" key="1">
    <source>
        <dbReference type="ARBA" id="ARBA00001974"/>
    </source>
</evidence>
<evidence type="ECO:0000256" key="11">
    <source>
        <dbReference type="ARBA" id="ARBA00049247"/>
    </source>
</evidence>
<dbReference type="KEGG" id="dtl:H8F01_06100"/>
<dbReference type="InterPro" id="IPR036250">
    <property type="entry name" value="AcylCo_DH-like_C"/>
</dbReference>
<dbReference type="InterPro" id="IPR050741">
    <property type="entry name" value="Acyl-CoA_dehydrogenase"/>
</dbReference>
<dbReference type="NCBIfam" id="NF007000">
    <property type="entry name" value="PRK09463.1"/>
    <property type="match status" value="1"/>
</dbReference>
<evidence type="ECO:0000256" key="2">
    <source>
        <dbReference type="ARBA" id="ARBA00005005"/>
    </source>
</evidence>